<evidence type="ECO:0000256" key="1">
    <source>
        <dbReference type="SAM" id="MobiDB-lite"/>
    </source>
</evidence>
<protein>
    <submittedName>
        <fullName evidence="3">Uncharacterized protein</fullName>
    </submittedName>
</protein>
<keyword evidence="2" id="KW-0472">Membrane</keyword>
<dbReference type="PANTHER" id="PTHR13833">
    <property type="match status" value="1"/>
</dbReference>
<keyword evidence="4" id="KW-1185">Reference proteome</keyword>
<keyword evidence="2" id="KW-0812">Transmembrane</keyword>
<evidence type="ECO:0000313" key="4">
    <source>
        <dbReference type="Proteomes" id="UP001177140"/>
    </source>
</evidence>
<dbReference type="PANTHER" id="PTHR13833:SF71">
    <property type="entry name" value="NHL DOMAIN-CONTAINING PROTEIN"/>
    <property type="match status" value="1"/>
</dbReference>
<dbReference type="EMBL" id="JAJJMA010233598">
    <property type="protein sequence ID" value="MCL7042295.1"/>
    <property type="molecule type" value="Genomic_DNA"/>
</dbReference>
<proteinExistence type="predicted"/>
<gene>
    <name evidence="3" type="ORF">MKW94_028502</name>
</gene>
<feature type="non-terminal residue" evidence="3">
    <location>
        <position position="1"/>
    </location>
</feature>
<evidence type="ECO:0000256" key="2">
    <source>
        <dbReference type="SAM" id="Phobius"/>
    </source>
</evidence>
<dbReference type="Proteomes" id="UP001177140">
    <property type="component" value="Unassembled WGS sequence"/>
</dbReference>
<keyword evidence="2" id="KW-1133">Transmembrane helix</keyword>
<feature type="non-terminal residue" evidence="3">
    <location>
        <position position="96"/>
    </location>
</feature>
<dbReference type="AlphaFoldDB" id="A0AA41VJE2"/>
<evidence type="ECO:0000313" key="3">
    <source>
        <dbReference type="EMBL" id="MCL7042295.1"/>
    </source>
</evidence>
<comment type="caution">
    <text evidence="3">The sequence shown here is derived from an EMBL/GenBank/DDBJ whole genome shotgun (WGS) entry which is preliminary data.</text>
</comment>
<accession>A0AA41VJE2</accession>
<feature type="transmembrane region" description="Helical" evidence="2">
    <location>
        <begin position="72"/>
        <end position="93"/>
    </location>
</feature>
<name>A0AA41VJE2_PAPNU</name>
<feature type="region of interest" description="Disordered" evidence="1">
    <location>
        <begin position="1"/>
        <end position="20"/>
    </location>
</feature>
<sequence>VVTIAGGYSRKPGRADGPAQNASFSEEFELFFIPKLCALLISDRGSRLVRQISLKPSDCTFGSQSNLGLTSVSLIGVFCFLLGLVIAFGYQYLVSR</sequence>
<organism evidence="3 4">
    <name type="scientific">Papaver nudicaule</name>
    <name type="common">Iceland poppy</name>
    <dbReference type="NCBI Taxonomy" id="74823"/>
    <lineage>
        <taxon>Eukaryota</taxon>
        <taxon>Viridiplantae</taxon>
        <taxon>Streptophyta</taxon>
        <taxon>Embryophyta</taxon>
        <taxon>Tracheophyta</taxon>
        <taxon>Spermatophyta</taxon>
        <taxon>Magnoliopsida</taxon>
        <taxon>Ranunculales</taxon>
        <taxon>Papaveraceae</taxon>
        <taxon>Papaveroideae</taxon>
        <taxon>Papaver</taxon>
    </lineage>
</organism>
<reference evidence="3" key="1">
    <citation type="submission" date="2022-03" db="EMBL/GenBank/DDBJ databases">
        <title>A functionally conserved STORR gene fusion in Papaver species that diverged 16.8 million years ago.</title>
        <authorList>
            <person name="Catania T."/>
        </authorList>
    </citation>
    <scope>NUCLEOTIDE SEQUENCE</scope>
    <source>
        <strain evidence="3">S-191538</strain>
    </source>
</reference>